<evidence type="ECO:0008006" key="3">
    <source>
        <dbReference type="Google" id="ProtNLM"/>
    </source>
</evidence>
<organism evidence="1 2">
    <name type="scientific">Penicillium cosmopolitanum</name>
    <dbReference type="NCBI Taxonomy" id="1131564"/>
    <lineage>
        <taxon>Eukaryota</taxon>
        <taxon>Fungi</taxon>
        <taxon>Dikarya</taxon>
        <taxon>Ascomycota</taxon>
        <taxon>Pezizomycotina</taxon>
        <taxon>Eurotiomycetes</taxon>
        <taxon>Eurotiomycetidae</taxon>
        <taxon>Eurotiales</taxon>
        <taxon>Aspergillaceae</taxon>
        <taxon>Penicillium</taxon>
    </lineage>
</organism>
<dbReference type="GeneID" id="81376667"/>
<protein>
    <recommendedName>
        <fullName evidence="3">DUF1993 domain-containing protein</fullName>
    </recommendedName>
</protein>
<dbReference type="PANTHER" id="PTHR36922">
    <property type="entry name" value="BLL2446 PROTEIN"/>
    <property type="match status" value="1"/>
</dbReference>
<dbReference type="RefSeq" id="XP_056481194.1">
    <property type="nucleotide sequence ID" value="XM_056637687.1"/>
</dbReference>
<reference evidence="1" key="1">
    <citation type="submission" date="2022-12" db="EMBL/GenBank/DDBJ databases">
        <authorList>
            <person name="Petersen C."/>
        </authorList>
    </citation>
    <scope>NUCLEOTIDE SEQUENCE</scope>
    <source>
        <strain evidence="1">IBT 29677</strain>
    </source>
</reference>
<dbReference type="EMBL" id="JAPZBU010000012">
    <property type="protein sequence ID" value="KAJ5376164.1"/>
    <property type="molecule type" value="Genomic_DNA"/>
</dbReference>
<evidence type="ECO:0000313" key="2">
    <source>
        <dbReference type="Proteomes" id="UP001147747"/>
    </source>
</evidence>
<dbReference type="Gene3D" id="1.20.120.450">
    <property type="entry name" value="dinb family like domain"/>
    <property type="match status" value="1"/>
</dbReference>
<accession>A0A9W9VCY5</accession>
<dbReference type="InterPro" id="IPR034660">
    <property type="entry name" value="DinB/YfiT-like"/>
</dbReference>
<evidence type="ECO:0000313" key="1">
    <source>
        <dbReference type="EMBL" id="KAJ5376164.1"/>
    </source>
</evidence>
<proteinExistence type="predicted"/>
<dbReference type="SUPFAM" id="SSF109854">
    <property type="entry name" value="DinB/YfiT-like putative metalloenzymes"/>
    <property type="match status" value="1"/>
</dbReference>
<name>A0A9W9VCY5_9EURO</name>
<dbReference type="OrthoDB" id="3724345at2759"/>
<dbReference type="AlphaFoldDB" id="A0A9W9VCY5"/>
<gene>
    <name evidence="1" type="ORF">N7509_013050</name>
</gene>
<comment type="caution">
    <text evidence="1">The sequence shown here is derived from an EMBL/GenBank/DDBJ whole genome shotgun (WGS) entry which is preliminary data.</text>
</comment>
<dbReference type="Pfam" id="PF09351">
    <property type="entry name" value="DUF1993"/>
    <property type="match status" value="1"/>
</dbReference>
<keyword evidence="2" id="KW-1185">Reference proteome</keyword>
<reference evidence="1" key="2">
    <citation type="journal article" date="2023" name="IMA Fungus">
        <title>Comparative genomic study of the Penicillium genus elucidates a diverse pangenome and 15 lateral gene transfer events.</title>
        <authorList>
            <person name="Petersen C."/>
            <person name="Sorensen T."/>
            <person name="Nielsen M.R."/>
            <person name="Sondergaard T.E."/>
            <person name="Sorensen J.L."/>
            <person name="Fitzpatrick D.A."/>
            <person name="Frisvad J.C."/>
            <person name="Nielsen K.L."/>
        </authorList>
    </citation>
    <scope>NUCLEOTIDE SEQUENCE</scope>
    <source>
        <strain evidence="1">IBT 29677</strain>
    </source>
</reference>
<dbReference type="PANTHER" id="PTHR36922:SF1">
    <property type="entry name" value="DUF1993 DOMAIN-CONTAINING PROTEIN"/>
    <property type="match status" value="1"/>
</dbReference>
<sequence length="170" mass="19142">MTYTIYEGFVLQTKRSLTTLSDILRKAQEQPNASDFPSSRLFTDMKSLSYQIFAATTQTHMVLAKLNNTAFPDVDSSKDVLYTYEEMHSRIDEALKALDATNKNYIVEHCEDVTPAPLGPNLQPFSGVAYAGIFQANIFFHVTTAYGILRKEGVPLGKKDYLLPFVMIQE</sequence>
<dbReference type="InterPro" id="IPR018531">
    <property type="entry name" value="DUF1993"/>
</dbReference>
<dbReference type="Proteomes" id="UP001147747">
    <property type="component" value="Unassembled WGS sequence"/>
</dbReference>